<protein>
    <submittedName>
        <fullName evidence="1">Uncharacterized protein</fullName>
    </submittedName>
</protein>
<gene>
    <name evidence="1" type="ORF">MFLAVUS_004778</name>
</gene>
<evidence type="ECO:0000313" key="1">
    <source>
        <dbReference type="EMBL" id="GAA5811345.1"/>
    </source>
</evidence>
<evidence type="ECO:0000313" key="2">
    <source>
        <dbReference type="Proteomes" id="UP001473302"/>
    </source>
</evidence>
<organism evidence="1 2">
    <name type="scientific">Mucor flavus</name>
    <dbReference type="NCBI Taxonomy" id="439312"/>
    <lineage>
        <taxon>Eukaryota</taxon>
        <taxon>Fungi</taxon>
        <taxon>Fungi incertae sedis</taxon>
        <taxon>Mucoromycota</taxon>
        <taxon>Mucoromycotina</taxon>
        <taxon>Mucoromycetes</taxon>
        <taxon>Mucorales</taxon>
        <taxon>Mucorineae</taxon>
        <taxon>Mucoraceae</taxon>
        <taxon>Mucor</taxon>
    </lineage>
</organism>
<dbReference type="Proteomes" id="UP001473302">
    <property type="component" value="Unassembled WGS sequence"/>
</dbReference>
<accession>A0ABP9YWV2</accession>
<reference evidence="1 2" key="1">
    <citation type="submission" date="2024-04" db="EMBL/GenBank/DDBJ databases">
        <title>genome sequences of Mucor flavus KT1a and Helicostylum pulchrum KT1b strains isolated from the surface of a dry-aged beef.</title>
        <authorList>
            <person name="Toyotome T."/>
            <person name="Hosono M."/>
            <person name="Torimaru M."/>
            <person name="Fukuda K."/>
            <person name="Mikami N."/>
        </authorList>
    </citation>
    <scope>NUCLEOTIDE SEQUENCE [LARGE SCALE GENOMIC DNA]</scope>
    <source>
        <strain evidence="1 2">KT1a</strain>
    </source>
</reference>
<comment type="caution">
    <text evidence="1">The sequence shown here is derived from an EMBL/GenBank/DDBJ whole genome shotgun (WGS) entry which is preliminary data.</text>
</comment>
<proteinExistence type="predicted"/>
<sequence length="82" mass="9012">MAKVLSNHGSCSPDIWMLGTETSIIWCFAELSLLSFEASRLEISAESESDDLVTNLASTFKPMAFAAALDISPNFQPQHFPF</sequence>
<dbReference type="EMBL" id="BAABUK010000009">
    <property type="protein sequence ID" value="GAA5811345.1"/>
    <property type="molecule type" value="Genomic_DNA"/>
</dbReference>
<name>A0ABP9YWV2_9FUNG</name>
<keyword evidence="2" id="KW-1185">Reference proteome</keyword>